<sequence>MFKLAQVVSASRAAFVGGARCAAVGPGRWCSEKTTVDPGTEFAIRRLDGDDQGIVVFGMNRPKAKNAFSRSMVFAIYEAMESVKHDKSVRAVIIRSDVPGIFCAGADLKERSKMSASEVAPFVSKLRGFVSDFARLPMATIAAIDGAALGGGLELALACDIRVAADVAKIGLVETRLGIIPGAGGTQRLARIVGAACAKLLVFSGRVIDGEEAHKIGLVAEAVPQQPTGDAAYAAALRIAREIAAQGPFAVRMAKTAIDRGVEVDLDTGLAIEEMCYAQVIPTQDRQEGLAAFREKRPPRYTGK</sequence>
<dbReference type="PANTHER" id="PTHR11941">
    <property type="entry name" value="ENOYL-COA HYDRATASE-RELATED"/>
    <property type="match status" value="1"/>
</dbReference>
<dbReference type="Ensembl" id="ENSEBUT00000013142.1">
    <property type="protein sequence ID" value="ENSEBUP00000012565.1"/>
    <property type="gene ID" value="ENSEBUG00000007984.1"/>
</dbReference>
<dbReference type="Gene3D" id="3.90.226.10">
    <property type="entry name" value="2-enoyl-CoA Hydratase, Chain A, domain 1"/>
    <property type="match status" value="1"/>
</dbReference>
<evidence type="ECO:0000313" key="9">
    <source>
        <dbReference type="Proteomes" id="UP000694388"/>
    </source>
</evidence>
<protein>
    <submittedName>
        <fullName evidence="8">AU RNA binding protein/enoyl-CoA hydratase</fullName>
    </submittedName>
</protein>
<evidence type="ECO:0000313" key="8">
    <source>
        <dbReference type="Ensembl" id="ENSEBUP00000012565.1"/>
    </source>
</evidence>
<dbReference type="GeneTree" id="ENSGT00940000157484"/>
<dbReference type="InterPro" id="IPR001753">
    <property type="entry name" value="Enoyl-CoA_hydra/iso"/>
</dbReference>
<dbReference type="InterPro" id="IPR018376">
    <property type="entry name" value="Enoyl-CoA_hyd/isom_CS"/>
</dbReference>
<proteinExistence type="inferred from homology"/>
<reference evidence="8" key="2">
    <citation type="submission" date="2025-09" db="UniProtKB">
        <authorList>
            <consortium name="Ensembl"/>
        </authorList>
    </citation>
    <scope>IDENTIFICATION</scope>
</reference>
<dbReference type="Pfam" id="PF00378">
    <property type="entry name" value="ECH_1"/>
    <property type="match status" value="1"/>
</dbReference>
<comment type="subcellular location">
    <subcellularLocation>
        <location evidence="1">Mitochondrion</location>
    </subcellularLocation>
</comment>
<organism evidence="8 9">
    <name type="scientific">Eptatretus burgeri</name>
    <name type="common">Inshore hagfish</name>
    <dbReference type="NCBI Taxonomy" id="7764"/>
    <lineage>
        <taxon>Eukaryota</taxon>
        <taxon>Metazoa</taxon>
        <taxon>Chordata</taxon>
        <taxon>Craniata</taxon>
        <taxon>Vertebrata</taxon>
        <taxon>Cyclostomata</taxon>
        <taxon>Myxini</taxon>
        <taxon>Myxiniformes</taxon>
        <taxon>Myxinidae</taxon>
        <taxon>Eptatretinae</taxon>
        <taxon>Eptatretus</taxon>
    </lineage>
</organism>
<keyword evidence="5" id="KW-0496">Mitochondrion</keyword>
<keyword evidence="3" id="KW-0809">Transit peptide</keyword>
<comment type="similarity">
    <text evidence="2 7">Belongs to the enoyl-CoA hydratase/isomerase family.</text>
</comment>
<reference evidence="8" key="1">
    <citation type="submission" date="2025-08" db="UniProtKB">
        <authorList>
            <consortium name="Ensembl"/>
        </authorList>
    </citation>
    <scope>IDENTIFICATION</scope>
</reference>
<dbReference type="OMA" id="YEQAHAW"/>
<evidence type="ECO:0000256" key="7">
    <source>
        <dbReference type="RuleBase" id="RU003707"/>
    </source>
</evidence>
<dbReference type="InterPro" id="IPR029045">
    <property type="entry name" value="ClpP/crotonase-like_dom_sf"/>
</dbReference>
<evidence type="ECO:0000256" key="4">
    <source>
        <dbReference type="ARBA" id="ARBA00022990"/>
    </source>
</evidence>
<evidence type="ECO:0000256" key="5">
    <source>
        <dbReference type="ARBA" id="ARBA00023128"/>
    </source>
</evidence>
<dbReference type="FunFam" id="3.90.226.10:FF:000022">
    <property type="entry name" value="methylglutaconyl-CoA hydratase, mitochondrial isoform X1"/>
    <property type="match status" value="1"/>
</dbReference>
<keyword evidence="4" id="KW-0007">Acetylation</keyword>
<keyword evidence="6" id="KW-0456">Lyase</keyword>
<dbReference type="InterPro" id="IPR014748">
    <property type="entry name" value="Enoyl-CoA_hydra_C"/>
</dbReference>
<dbReference type="FunFam" id="1.10.12.10:FF:000001">
    <property type="entry name" value="Probable enoyl-CoA hydratase, mitochondrial"/>
    <property type="match status" value="1"/>
</dbReference>
<evidence type="ECO:0000256" key="3">
    <source>
        <dbReference type="ARBA" id="ARBA00022946"/>
    </source>
</evidence>
<keyword evidence="9" id="KW-1185">Reference proteome</keyword>
<dbReference type="Proteomes" id="UP000694388">
    <property type="component" value="Unplaced"/>
</dbReference>
<evidence type="ECO:0000256" key="1">
    <source>
        <dbReference type="ARBA" id="ARBA00004173"/>
    </source>
</evidence>
<dbReference type="GO" id="GO:0003723">
    <property type="term" value="F:RNA binding"/>
    <property type="evidence" value="ECO:0007669"/>
    <property type="project" value="UniProtKB-ARBA"/>
</dbReference>
<dbReference type="PROSITE" id="PS00166">
    <property type="entry name" value="ENOYL_COA_HYDRATASE"/>
    <property type="match status" value="1"/>
</dbReference>
<dbReference type="GO" id="GO:0005739">
    <property type="term" value="C:mitochondrion"/>
    <property type="evidence" value="ECO:0007669"/>
    <property type="project" value="UniProtKB-SubCell"/>
</dbReference>
<dbReference type="Gene3D" id="1.10.12.10">
    <property type="entry name" value="Lyase 2-enoyl-coa Hydratase, Chain A, domain 2"/>
    <property type="match status" value="1"/>
</dbReference>
<dbReference type="SUPFAM" id="SSF52096">
    <property type="entry name" value="ClpP/crotonase"/>
    <property type="match status" value="1"/>
</dbReference>
<dbReference type="GO" id="GO:0004300">
    <property type="term" value="F:enoyl-CoA hydratase activity"/>
    <property type="evidence" value="ECO:0007669"/>
    <property type="project" value="UniProtKB-ARBA"/>
</dbReference>
<evidence type="ECO:0000256" key="6">
    <source>
        <dbReference type="ARBA" id="ARBA00023239"/>
    </source>
</evidence>
<dbReference type="CDD" id="cd06558">
    <property type="entry name" value="crotonase-like"/>
    <property type="match status" value="1"/>
</dbReference>
<dbReference type="AlphaFoldDB" id="A0A8C4QAI5"/>
<evidence type="ECO:0000256" key="2">
    <source>
        <dbReference type="ARBA" id="ARBA00005254"/>
    </source>
</evidence>
<dbReference type="PANTHER" id="PTHR11941:SF44">
    <property type="entry name" value="ENOYL-COA HYDRATASE DOMAIN-CONTAINING PROTEIN 2, MITOCHONDRIAL"/>
    <property type="match status" value="1"/>
</dbReference>
<name>A0A8C4QAI5_EPTBU</name>
<dbReference type="GO" id="GO:0006635">
    <property type="term" value="P:fatty acid beta-oxidation"/>
    <property type="evidence" value="ECO:0007669"/>
    <property type="project" value="TreeGrafter"/>
</dbReference>
<accession>A0A8C4QAI5</accession>